<gene>
    <name evidence="1" type="ORF">LOK49_LG08G02228</name>
</gene>
<dbReference type="EMBL" id="CM045766">
    <property type="protein sequence ID" value="KAI8003132.1"/>
    <property type="molecule type" value="Genomic_DNA"/>
</dbReference>
<evidence type="ECO:0000313" key="1">
    <source>
        <dbReference type="EMBL" id="KAI8003132.1"/>
    </source>
</evidence>
<name>A0ACC0GRN1_9ERIC</name>
<accession>A0ACC0GRN1</accession>
<proteinExistence type="predicted"/>
<comment type="caution">
    <text evidence="1">The sequence shown here is derived from an EMBL/GenBank/DDBJ whole genome shotgun (WGS) entry which is preliminary data.</text>
</comment>
<dbReference type="Proteomes" id="UP001060215">
    <property type="component" value="Chromosome 9"/>
</dbReference>
<evidence type="ECO:0000313" key="2">
    <source>
        <dbReference type="Proteomes" id="UP001060215"/>
    </source>
</evidence>
<keyword evidence="2" id="KW-1185">Reference proteome</keyword>
<reference evidence="1 2" key="1">
    <citation type="journal article" date="2022" name="Plant J.">
        <title>Chromosome-level genome of Camellia lanceoleosa provides a valuable resource for understanding genome evolution and self-incompatibility.</title>
        <authorList>
            <person name="Gong W."/>
            <person name="Xiao S."/>
            <person name="Wang L."/>
            <person name="Liao Z."/>
            <person name="Chang Y."/>
            <person name="Mo W."/>
            <person name="Hu G."/>
            <person name="Li W."/>
            <person name="Zhao G."/>
            <person name="Zhu H."/>
            <person name="Hu X."/>
            <person name="Ji K."/>
            <person name="Xiang X."/>
            <person name="Song Q."/>
            <person name="Yuan D."/>
            <person name="Jin S."/>
            <person name="Zhang L."/>
        </authorList>
    </citation>
    <scope>NUCLEOTIDE SEQUENCE [LARGE SCALE GENOMIC DNA]</scope>
    <source>
        <strain evidence="1">SQ_2022a</strain>
    </source>
</reference>
<protein>
    <submittedName>
        <fullName evidence="1">Uncharacterized protein</fullName>
    </submittedName>
</protein>
<sequence length="320" mass="35606">MDHQPHILLVTFPGQGHINPSLQFSKRLIKMGVKVTLLTAFSALNRMTKTIPTPQGLTILGFSDGYDDGFKPGRLHFFSELTKLGSQAVTNLITESSNSGRPFTRLDPSNTAFGGDLFKTSRNCIEWLDSKEDSSVVYVSFGSVCELSNNQIEEIARGLLKSHRPFLWVIRATTTNSGNEEEDKLSCEEELEKQGMIVPWCSQVEVLSHSSLGCFVTHCGWNSTLEGLVSGVPMVAFPQWSDQATNAKLIKDVWKTGVRVIVNEEGVVEGEEIERCIEMVMESEEMRRNAKKWRVMAREVVKEGGSSDLNLKAFLSEIGI</sequence>
<organism evidence="1 2">
    <name type="scientific">Camellia lanceoleosa</name>
    <dbReference type="NCBI Taxonomy" id="1840588"/>
    <lineage>
        <taxon>Eukaryota</taxon>
        <taxon>Viridiplantae</taxon>
        <taxon>Streptophyta</taxon>
        <taxon>Embryophyta</taxon>
        <taxon>Tracheophyta</taxon>
        <taxon>Spermatophyta</taxon>
        <taxon>Magnoliopsida</taxon>
        <taxon>eudicotyledons</taxon>
        <taxon>Gunneridae</taxon>
        <taxon>Pentapetalae</taxon>
        <taxon>asterids</taxon>
        <taxon>Ericales</taxon>
        <taxon>Theaceae</taxon>
        <taxon>Camellia</taxon>
    </lineage>
</organism>